<gene>
    <name evidence="1" type="ORF">TGFOU_404160</name>
</gene>
<name>A0A086L813_TOXGO</name>
<organism evidence="1 2">
    <name type="scientific">Toxoplasma gondii FOU</name>
    <dbReference type="NCBI Taxonomy" id="943167"/>
    <lineage>
        <taxon>Eukaryota</taxon>
        <taxon>Sar</taxon>
        <taxon>Alveolata</taxon>
        <taxon>Apicomplexa</taxon>
        <taxon>Conoidasida</taxon>
        <taxon>Coccidia</taxon>
        <taxon>Eucoccidiorida</taxon>
        <taxon>Eimeriorina</taxon>
        <taxon>Sarcocystidae</taxon>
        <taxon>Toxoplasma</taxon>
    </lineage>
</organism>
<comment type="caution">
    <text evidence="1">The sequence shown here is derived from an EMBL/GenBank/DDBJ whole genome shotgun (WGS) entry which is preliminary data.</text>
</comment>
<evidence type="ECO:0000313" key="2">
    <source>
        <dbReference type="Proteomes" id="UP000028838"/>
    </source>
</evidence>
<dbReference type="VEuPathDB" id="ToxoDB:TGFOU_404160"/>
<sequence length="117" mass="13245">MFSSIFAHANLAVDTSKPHWVCVSLRVFFTRAASFPLGVKHWRLSRPPSMFLLSVPETEPLVSSARTRLCVAMLARLLSLHTCQRKDGFCVDFHVSRPSFWGVQTATASFWRSSFNL</sequence>
<protein>
    <submittedName>
        <fullName evidence="1">Uncharacterized protein</fullName>
    </submittedName>
</protein>
<dbReference type="AlphaFoldDB" id="A0A086L813"/>
<accession>A0A086L813</accession>
<proteinExistence type="predicted"/>
<reference evidence="1 2" key="1">
    <citation type="submission" date="2014-07" db="EMBL/GenBank/DDBJ databases">
        <authorList>
            <person name="Sibley D."/>
            <person name="Venepally P."/>
            <person name="Karamycheva S."/>
            <person name="Hadjithomas M."/>
            <person name="Khan A."/>
            <person name="Brunk B."/>
            <person name="Roos D."/>
            <person name="Caler E."/>
            <person name="Lorenzi H."/>
        </authorList>
    </citation>
    <scope>NUCLEOTIDE SEQUENCE [LARGE SCALE GENOMIC DNA]</scope>
    <source>
        <strain evidence="1 2">FOU</strain>
    </source>
</reference>
<dbReference type="Proteomes" id="UP000028838">
    <property type="component" value="Unassembled WGS sequence"/>
</dbReference>
<evidence type="ECO:0000313" key="1">
    <source>
        <dbReference type="EMBL" id="KFG52781.1"/>
    </source>
</evidence>
<dbReference type="EMBL" id="AEYH02001077">
    <property type="protein sequence ID" value="KFG52781.1"/>
    <property type="molecule type" value="Genomic_DNA"/>
</dbReference>